<proteinExistence type="predicted"/>
<dbReference type="EMBL" id="OPYN01000038">
    <property type="protein sequence ID" value="SPO59004.1"/>
    <property type="molecule type" value="Genomic_DNA"/>
</dbReference>
<gene>
    <name evidence="1" type="ORF">JV551A3_V1_380054</name>
</gene>
<evidence type="ECO:0000313" key="2">
    <source>
        <dbReference type="Proteomes" id="UP000294335"/>
    </source>
</evidence>
<reference evidence="1 2" key="1">
    <citation type="submission" date="2018-02" db="EMBL/GenBank/DDBJ databases">
        <authorList>
            <person name="Dubost A."/>
        </authorList>
    </citation>
    <scope>NUCLEOTIDE SEQUENCE [LARGE SCALE GENOMIC DNA]</scope>
    <source>
        <strain evidence="2">JV551A3</strain>
    </source>
</reference>
<evidence type="ECO:0000313" key="1">
    <source>
        <dbReference type="EMBL" id="SPO59004.1"/>
    </source>
</evidence>
<protein>
    <submittedName>
        <fullName evidence="1">Uncharacterized protein</fullName>
    </submittedName>
</protein>
<name>A0AAQ1SRU7_9PSED</name>
<dbReference type="Proteomes" id="UP000294335">
    <property type="component" value="Unassembled WGS sequence"/>
</dbReference>
<dbReference type="AlphaFoldDB" id="A0AAQ1SRU7"/>
<accession>A0AAQ1SRU7</accession>
<comment type="caution">
    <text evidence="1">The sequence shown here is derived from an EMBL/GenBank/DDBJ whole genome shotgun (WGS) entry which is preliminary data.</text>
</comment>
<sequence length="45" mass="4636">MLHSEVAYLDFSPEQSKAITFASQAIADLGGPEAKGVACGLTAHC</sequence>
<keyword evidence="2" id="KW-1185">Reference proteome</keyword>
<organism evidence="1 2">
    <name type="scientific">Pseudomonas inefficax</name>
    <dbReference type="NCBI Taxonomy" id="2078786"/>
    <lineage>
        <taxon>Bacteria</taxon>
        <taxon>Pseudomonadati</taxon>
        <taxon>Pseudomonadota</taxon>
        <taxon>Gammaproteobacteria</taxon>
        <taxon>Pseudomonadales</taxon>
        <taxon>Pseudomonadaceae</taxon>
        <taxon>Pseudomonas</taxon>
    </lineage>
</organism>